<comment type="caution">
    <text evidence="10">The sequence shown here is derived from an EMBL/GenBank/DDBJ whole genome shotgun (WGS) entry which is preliminary data.</text>
</comment>
<dbReference type="STRING" id="56857.A0A200PM38"/>
<dbReference type="OrthoDB" id="630188at2759"/>
<feature type="signal peptide" evidence="7">
    <location>
        <begin position="1"/>
        <end position="25"/>
    </location>
</feature>
<comment type="subcellular location">
    <subcellularLocation>
        <location evidence="1">Membrane</location>
        <topology evidence="1">Single-pass membrane protein</topology>
    </subcellularLocation>
</comment>
<evidence type="ECO:0000256" key="5">
    <source>
        <dbReference type="ARBA" id="ARBA00022989"/>
    </source>
</evidence>
<dbReference type="InterPro" id="IPR026057">
    <property type="entry name" value="TBL_C"/>
</dbReference>
<evidence type="ECO:0000313" key="11">
    <source>
        <dbReference type="Proteomes" id="UP000195402"/>
    </source>
</evidence>
<keyword evidence="7" id="KW-0732">Signal</keyword>
<reference evidence="10 11" key="1">
    <citation type="journal article" date="2017" name="Mol. Plant">
        <title>The Genome of Medicinal Plant Macleaya cordata Provides New Insights into Benzylisoquinoline Alkaloids Metabolism.</title>
        <authorList>
            <person name="Liu X."/>
            <person name="Liu Y."/>
            <person name="Huang P."/>
            <person name="Ma Y."/>
            <person name="Qing Z."/>
            <person name="Tang Q."/>
            <person name="Cao H."/>
            <person name="Cheng P."/>
            <person name="Zheng Y."/>
            <person name="Yuan Z."/>
            <person name="Zhou Y."/>
            <person name="Liu J."/>
            <person name="Tang Z."/>
            <person name="Zhuo Y."/>
            <person name="Zhang Y."/>
            <person name="Yu L."/>
            <person name="Huang J."/>
            <person name="Yang P."/>
            <person name="Peng Q."/>
            <person name="Zhang J."/>
            <person name="Jiang W."/>
            <person name="Zhang Z."/>
            <person name="Lin K."/>
            <person name="Ro D.K."/>
            <person name="Chen X."/>
            <person name="Xiong X."/>
            <person name="Shang Y."/>
            <person name="Huang S."/>
            <person name="Zeng J."/>
        </authorList>
    </citation>
    <scope>NUCLEOTIDE SEQUENCE [LARGE SCALE GENOMIC DNA]</scope>
    <source>
        <strain evidence="11">cv. BLH2017</strain>
        <tissue evidence="10">Root</tissue>
    </source>
</reference>
<feature type="domain" description="Trichome birefringence-like C-terminal" evidence="8">
    <location>
        <begin position="99"/>
        <end position="363"/>
    </location>
</feature>
<dbReference type="EMBL" id="MVGT01004523">
    <property type="protein sequence ID" value="OUZ99261.1"/>
    <property type="molecule type" value="Genomic_DNA"/>
</dbReference>
<dbReference type="Pfam" id="PF13839">
    <property type="entry name" value="PC-Esterase"/>
    <property type="match status" value="1"/>
</dbReference>
<dbReference type="InterPro" id="IPR025846">
    <property type="entry name" value="TBL_N"/>
</dbReference>
<dbReference type="AlphaFoldDB" id="A0A200PM38"/>
<dbReference type="OMA" id="IENGKTW"/>
<dbReference type="GO" id="GO:0016020">
    <property type="term" value="C:membrane"/>
    <property type="evidence" value="ECO:0007669"/>
    <property type="project" value="UniProtKB-SubCell"/>
</dbReference>
<dbReference type="InterPro" id="IPR029962">
    <property type="entry name" value="TBL"/>
</dbReference>
<evidence type="ECO:0000256" key="1">
    <source>
        <dbReference type="ARBA" id="ARBA00004167"/>
    </source>
</evidence>
<evidence type="ECO:0000256" key="4">
    <source>
        <dbReference type="ARBA" id="ARBA00022968"/>
    </source>
</evidence>
<sequence>MGFIFFHSYCAFLTFLLILLVTTYCFVNQVYGEQVNTVSNSNFNGCDLFKGRWVYDESYPLYDSYQCPFLGGGFDCLQNGRPDKQYLKYRWKPDGCKTPRFDGEDFLKRYKGKKIMFVGDSLSNNQWQSFTCMLHAAVPNSNYTSVDISKGIYSVYFTDYGVSVLYNRNVFLVDLVVGKTGRVLKLDSISGGDAWKNVDVLIFNTWHWWFHTGILQPWDFIQEGNKTYKDMDRLVAFKKGLTTWSNWVDYNIDPTKTQVFYQGISATHFRGQEWGQPKASCAHQTQPVNGSIYPGGPIQGVKLVKKVLSKMSKPVYLLDVTTLTQLRKDGHPSSYGNEEHKGLDCSHWCLAGVPDTWNHLLYASIIFEGDAK</sequence>
<protein>
    <submittedName>
        <fullName evidence="10">PMR5 N-terminal domain</fullName>
    </submittedName>
</protein>
<organism evidence="10 11">
    <name type="scientific">Macleaya cordata</name>
    <name type="common">Five-seeded plume-poppy</name>
    <name type="synonym">Bocconia cordata</name>
    <dbReference type="NCBI Taxonomy" id="56857"/>
    <lineage>
        <taxon>Eukaryota</taxon>
        <taxon>Viridiplantae</taxon>
        <taxon>Streptophyta</taxon>
        <taxon>Embryophyta</taxon>
        <taxon>Tracheophyta</taxon>
        <taxon>Spermatophyta</taxon>
        <taxon>Magnoliopsida</taxon>
        <taxon>Ranunculales</taxon>
        <taxon>Papaveraceae</taxon>
        <taxon>Papaveroideae</taxon>
        <taxon>Macleaya</taxon>
    </lineage>
</organism>
<keyword evidence="3" id="KW-0812">Transmembrane</keyword>
<keyword evidence="4" id="KW-0735">Signal-anchor</keyword>
<evidence type="ECO:0000313" key="10">
    <source>
        <dbReference type="EMBL" id="OUZ99261.1"/>
    </source>
</evidence>
<evidence type="ECO:0000256" key="6">
    <source>
        <dbReference type="ARBA" id="ARBA00023136"/>
    </source>
</evidence>
<name>A0A200PM38_MACCD</name>
<dbReference type="PANTHER" id="PTHR32285:SF42">
    <property type="entry name" value="PROTEIN TRICHOME BIREFRINGENCE-LIKE 37"/>
    <property type="match status" value="1"/>
</dbReference>
<comment type="similarity">
    <text evidence="2">Belongs to the PC-esterase family. TBL subfamily.</text>
</comment>
<feature type="chain" id="PRO_5013301358" evidence="7">
    <location>
        <begin position="26"/>
        <end position="372"/>
    </location>
</feature>
<proteinExistence type="inferred from homology"/>
<accession>A0A200PM38</accession>
<keyword evidence="11" id="KW-1185">Reference proteome</keyword>
<dbReference type="GO" id="GO:0005794">
    <property type="term" value="C:Golgi apparatus"/>
    <property type="evidence" value="ECO:0007669"/>
    <property type="project" value="TreeGrafter"/>
</dbReference>
<dbReference type="Pfam" id="PF14416">
    <property type="entry name" value="PMR5N"/>
    <property type="match status" value="1"/>
</dbReference>
<evidence type="ECO:0000256" key="3">
    <source>
        <dbReference type="ARBA" id="ARBA00022692"/>
    </source>
</evidence>
<keyword evidence="5" id="KW-1133">Transmembrane helix</keyword>
<dbReference type="Proteomes" id="UP000195402">
    <property type="component" value="Unassembled WGS sequence"/>
</dbReference>
<evidence type="ECO:0000259" key="9">
    <source>
        <dbReference type="Pfam" id="PF14416"/>
    </source>
</evidence>
<feature type="domain" description="Trichome birefringence-like N-terminal" evidence="9">
    <location>
        <begin position="45"/>
        <end position="97"/>
    </location>
</feature>
<evidence type="ECO:0000256" key="7">
    <source>
        <dbReference type="SAM" id="SignalP"/>
    </source>
</evidence>
<gene>
    <name evidence="10" type="ORF">BVC80_511g4</name>
</gene>
<dbReference type="PANTHER" id="PTHR32285">
    <property type="entry name" value="PROTEIN TRICHOME BIREFRINGENCE-LIKE 9-RELATED"/>
    <property type="match status" value="1"/>
</dbReference>
<evidence type="ECO:0000256" key="2">
    <source>
        <dbReference type="ARBA" id="ARBA00007727"/>
    </source>
</evidence>
<dbReference type="InParanoid" id="A0A200PM38"/>
<dbReference type="GO" id="GO:0016413">
    <property type="term" value="F:O-acetyltransferase activity"/>
    <property type="evidence" value="ECO:0007669"/>
    <property type="project" value="InterPro"/>
</dbReference>
<evidence type="ECO:0000259" key="8">
    <source>
        <dbReference type="Pfam" id="PF13839"/>
    </source>
</evidence>
<keyword evidence="6" id="KW-0472">Membrane</keyword>